<dbReference type="PANTHER" id="PTHR43362:SF1">
    <property type="entry name" value="MANNITOL DEHYDROGENASE 2-RELATED"/>
    <property type="match status" value="1"/>
</dbReference>
<dbReference type="EC" id="1.1.1.67" evidence="4"/>
<keyword evidence="2" id="KW-0560">Oxidoreductase</keyword>
<dbReference type="Pfam" id="PF01232">
    <property type="entry name" value="Mannitol_dh"/>
    <property type="match status" value="1"/>
</dbReference>
<dbReference type="InterPro" id="IPR050988">
    <property type="entry name" value="Mannitol_DH/Oxidoreductase"/>
</dbReference>
<comment type="catalytic activity">
    <reaction evidence="5">
        <text>D-mannitol + NAD(+) = D-fructose + NADH + H(+)</text>
        <dbReference type="Rhea" id="RHEA:12084"/>
        <dbReference type="ChEBI" id="CHEBI:15378"/>
        <dbReference type="ChEBI" id="CHEBI:16899"/>
        <dbReference type="ChEBI" id="CHEBI:37721"/>
        <dbReference type="ChEBI" id="CHEBI:57540"/>
        <dbReference type="ChEBI" id="CHEBI:57945"/>
        <dbReference type="EC" id="1.1.1.67"/>
    </reaction>
</comment>
<sequence length="504" mass="56554">MTKTDQKTAVALNNQAIQHWNIPDIEVPTYPRKAVKEGIVHLGVGGFHRSHLALYMNRLMQNHGTKDWSICGVGLMKFDAPMRDALQSQDCLYTLMERGIEKTTTQVIGSITSYMYAPENPRAVIEKMAHPDTRIVSLTVTESGYYHSEATSSLQTDDPAIINDLKDSKHPSTIYGYLYEALSIRHKKGSRPFTIMSCDNMPENGNTLKSMLIAFAKEKDTKLADWIEKNVAAPNAMVDRVTPKTTESDRTYLADVLGVKDKCPVVCEPFIQWVLEDNFTDGRPEWEKVGVQVVSNVGPYELMKLRLLNGAHSEMGYLGYLAGYQYIHEVVTDPIINKYIRVMNREEVIPLLPKIEGVDFNEYSLSVLERFSNPAIKDQVARICLMGSGKMPKYVLPSISEQLAKPNGKYDLLTLGVAGWFRYLTGIDMNGEEFEIEDVMAPTLIAAARKGGRNPAPLLNIKTLFGADLRDNKAFVQKLTTALELVSDKGPLETVREYLAEFKE</sequence>
<dbReference type="EMBL" id="LN811465">
    <property type="protein sequence ID" value="CEP25280.1"/>
    <property type="molecule type" value="Genomic_DNA"/>
</dbReference>
<dbReference type="SUPFAM" id="SSF51735">
    <property type="entry name" value="NAD(P)-binding Rossmann-fold domains"/>
    <property type="match status" value="1"/>
</dbReference>
<dbReference type="SUPFAM" id="SSF48179">
    <property type="entry name" value="6-phosphogluconate dehydrogenase C-terminal domain-like"/>
    <property type="match status" value="1"/>
</dbReference>
<feature type="domain" description="Mannitol dehydrogenase N-terminal" evidence="6">
    <location>
        <begin position="38"/>
        <end position="288"/>
    </location>
</feature>
<organism evidence="8">
    <name type="scientific">Torulaspora microellipsoides</name>
    <dbReference type="NCBI Taxonomy" id="1136883"/>
    <lineage>
        <taxon>Eukaryota</taxon>
        <taxon>Fungi</taxon>
        <taxon>Dikarya</taxon>
        <taxon>Ascomycota</taxon>
        <taxon>Saccharomycotina</taxon>
        <taxon>Saccharomycetes</taxon>
        <taxon>Saccharomycetales</taxon>
        <taxon>Saccharomycetaceae</taxon>
        <taxon>Torulaspora</taxon>
    </lineage>
</organism>
<dbReference type="InterPro" id="IPR036291">
    <property type="entry name" value="NAD(P)-bd_dom_sf"/>
</dbReference>
<dbReference type="InterPro" id="IPR013118">
    <property type="entry name" value="Mannitol_DH_C"/>
</dbReference>
<name>A0A0C7KKS0_9SACH</name>
<dbReference type="GO" id="GO:0050086">
    <property type="term" value="F:mannitol 2-dehydrogenase activity"/>
    <property type="evidence" value="ECO:0007669"/>
    <property type="project" value="UniProtKB-EC"/>
</dbReference>
<evidence type="ECO:0000256" key="4">
    <source>
        <dbReference type="ARBA" id="ARBA00038970"/>
    </source>
</evidence>
<keyword evidence="3" id="KW-0520">NAD</keyword>
<dbReference type="InterPro" id="IPR013131">
    <property type="entry name" value="Mannitol_DH_N"/>
</dbReference>
<comment type="similarity">
    <text evidence="1">Belongs to the mannitol dehydrogenase family.</text>
</comment>
<feature type="domain" description="Mannitol dehydrogenase C-terminal" evidence="7">
    <location>
        <begin position="296"/>
        <end position="485"/>
    </location>
</feature>
<dbReference type="InterPro" id="IPR013328">
    <property type="entry name" value="6PGD_dom2"/>
</dbReference>
<evidence type="ECO:0000256" key="5">
    <source>
        <dbReference type="ARBA" id="ARBA00047733"/>
    </source>
</evidence>
<dbReference type="InterPro" id="IPR008927">
    <property type="entry name" value="6-PGluconate_DH-like_C_sf"/>
</dbReference>
<evidence type="ECO:0000256" key="1">
    <source>
        <dbReference type="ARBA" id="ARBA00006541"/>
    </source>
</evidence>
<proteinExistence type="inferred from homology"/>
<evidence type="ECO:0000313" key="8">
    <source>
        <dbReference type="EMBL" id="CEP25280.1"/>
    </source>
</evidence>
<reference evidence="8" key="1">
    <citation type="journal article" date="2015" name="Mol. Biol. Evol.">
        <title>Evolutionary Advantage Conferred by an Eukaryote-to-Eukaryote Gene Transfer Event in Wine Yeasts.</title>
        <authorList>
            <person name="Marsit S."/>
            <person name="Mena A."/>
            <person name="Bigey F."/>
            <person name="Sauvage F.X."/>
            <person name="Couloux A."/>
            <person name="Guy J."/>
            <person name="Legras J.L."/>
            <person name="Barrio E."/>
            <person name="Dequin S."/>
            <person name="Galeote V."/>
        </authorList>
    </citation>
    <scope>NUCLEOTIDE SEQUENCE</scope>
    <source>
        <strain evidence="8">Type strain: CLIB 830</strain>
    </source>
</reference>
<gene>
    <name evidence="8" type="primary">DSF1</name>
</gene>
<dbReference type="GO" id="GO:0046029">
    <property type="term" value="F:mannitol dehydrogenase activity"/>
    <property type="evidence" value="ECO:0007669"/>
    <property type="project" value="TreeGrafter"/>
</dbReference>
<dbReference type="PRINTS" id="PR00084">
    <property type="entry name" value="MTLDHDRGNASE"/>
</dbReference>
<dbReference type="Gene3D" id="1.10.1040.10">
    <property type="entry name" value="N-(1-d-carboxylethyl)-l-norvaline Dehydrogenase, domain 2"/>
    <property type="match status" value="1"/>
</dbReference>
<dbReference type="AlphaFoldDB" id="A0A0C7KKS0"/>
<evidence type="ECO:0000259" key="7">
    <source>
        <dbReference type="Pfam" id="PF08125"/>
    </source>
</evidence>
<evidence type="ECO:0000259" key="6">
    <source>
        <dbReference type="Pfam" id="PF01232"/>
    </source>
</evidence>
<dbReference type="Pfam" id="PF08125">
    <property type="entry name" value="Mannitol_dh_C"/>
    <property type="match status" value="1"/>
</dbReference>
<evidence type="ECO:0000256" key="3">
    <source>
        <dbReference type="ARBA" id="ARBA00023027"/>
    </source>
</evidence>
<evidence type="ECO:0000256" key="2">
    <source>
        <dbReference type="ARBA" id="ARBA00023002"/>
    </source>
</evidence>
<accession>A0A0C7KKS0</accession>
<protein>
    <recommendedName>
        <fullName evidence="4">mannitol 2-dehydrogenase</fullName>
        <ecNumber evidence="4">1.1.1.67</ecNumber>
    </recommendedName>
</protein>
<dbReference type="FunFam" id="3.40.50.720:FF:000129">
    <property type="entry name" value="D-mannonate oxidoreductase"/>
    <property type="match status" value="1"/>
</dbReference>
<dbReference type="PANTHER" id="PTHR43362">
    <property type="entry name" value="MANNITOL DEHYDROGENASE DSF1-RELATED"/>
    <property type="match status" value="1"/>
</dbReference>
<dbReference type="InterPro" id="IPR000669">
    <property type="entry name" value="Mannitol_DH"/>
</dbReference>
<dbReference type="Gene3D" id="3.40.50.720">
    <property type="entry name" value="NAD(P)-binding Rossmann-like Domain"/>
    <property type="match status" value="1"/>
</dbReference>